<dbReference type="Proteomes" id="UP001066276">
    <property type="component" value="Chromosome 3_2"/>
</dbReference>
<reference evidence="1" key="1">
    <citation type="journal article" date="2022" name="bioRxiv">
        <title>Sequencing and chromosome-scale assembly of the giantPleurodeles waltlgenome.</title>
        <authorList>
            <person name="Brown T."/>
            <person name="Elewa A."/>
            <person name="Iarovenko S."/>
            <person name="Subramanian E."/>
            <person name="Araus A.J."/>
            <person name="Petzold A."/>
            <person name="Susuki M."/>
            <person name="Suzuki K.-i.T."/>
            <person name="Hayashi T."/>
            <person name="Toyoda A."/>
            <person name="Oliveira C."/>
            <person name="Osipova E."/>
            <person name="Leigh N.D."/>
            <person name="Simon A."/>
            <person name="Yun M.H."/>
        </authorList>
    </citation>
    <scope>NUCLEOTIDE SEQUENCE</scope>
    <source>
        <strain evidence="1">20211129_DDA</strain>
        <tissue evidence="1">Liver</tissue>
    </source>
</reference>
<protein>
    <submittedName>
        <fullName evidence="1">Uncharacterized protein</fullName>
    </submittedName>
</protein>
<dbReference type="AlphaFoldDB" id="A0AAV7TXW7"/>
<gene>
    <name evidence="1" type="ORF">NDU88_006454</name>
</gene>
<comment type="caution">
    <text evidence="1">The sequence shown here is derived from an EMBL/GenBank/DDBJ whole genome shotgun (WGS) entry which is preliminary data.</text>
</comment>
<name>A0AAV7TXW7_PLEWA</name>
<proteinExistence type="predicted"/>
<evidence type="ECO:0000313" key="1">
    <source>
        <dbReference type="EMBL" id="KAJ1181246.1"/>
    </source>
</evidence>
<sequence length="118" mass="12498">MFPQLVSLRTAGEVVIRVLYSEDIPAPRRELVGVRLDPPFGCGATEQPAPVPGDGPWRAMLAAARCELSLIIEAGSAPRPRGCRGSECPPAMCGDYRERCPREARGARAGGAAPSDVI</sequence>
<organism evidence="1 2">
    <name type="scientific">Pleurodeles waltl</name>
    <name type="common">Iberian ribbed newt</name>
    <dbReference type="NCBI Taxonomy" id="8319"/>
    <lineage>
        <taxon>Eukaryota</taxon>
        <taxon>Metazoa</taxon>
        <taxon>Chordata</taxon>
        <taxon>Craniata</taxon>
        <taxon>Vertebrata</taxon>
        <taxon>Euteleostomi</taxon>
        <taxon>Amphibia</taxon>
        <taxon>Batrachia</taxon>
        <taxon>Caudata</taxon>
        <taxon>Salamandroidea</taxon>
        <taxon>Salamandridae</taxon>
        <taxon>Pleurodelinae</taxon>
        <taxon>Pleurodeles</taxon>
    </lineage>
</organism>
<keyword evidence="2" id="KW-1185">Reference proteome</keyword>
<accession>A0AAV7TXW7</accession>
<dbReference type="EMBL" id="JANPWB010000006">
    <property type="protein sequence ID" value="KAJ1181246.1"/>
    <property type="molecule type" value="Genomic_DNA"/>
</dbReference>
<evidence type="ECO:0000313" key="2">
    <source>
        <dbReference type="Proteomes" id="UP001066276"/>
    </source>
</evidence>